<protein>
    <submittedName>
        <fullName evidence="1">Uncharacterized protein</fullName>
    </submittedName>
</protein>
<proteinExistence type="predicted"/>
<sequence>MCPELLCIVRRRLQPQCATPESEAFLIWSQVVGILSHSSAVRIAIPQEFMLHPSLGFRMAVCCIALDFVELRLRKKRNSTSYLMDIPAAQ</sequence>
<dbReference type="Proteomes" id="UP000216454">
    <property type="component" value="Unassembled WGS sequence"/>
</dbReference>
<reference evidence="1 2" key="1">
    <citation type="journal article" date="2017" name="BMC Genomics">
        <title>Comparative genomic and phylogenomic analyses of the Bifidobacteriaceae family.</title>
        <authorList>
            <person name="Lugli G.A."/>
            <person name="Milani C."/>
            <person name="Turroni F."/>
            <person name="Duranti S."/>
            <person name="Mancabelli L."/>
            <person name="Mangifesta M."/>
            <person name="Ferrario C."/>
            <person name="Modesto M."/>
            <person name="Mattarelli P."/>
            <person name="Jiri K."/>
            <person name="van Sinderen D."/>
            <person name="Ventura M."/>
        </authorList>
    </citation>
    <scope>NUCLEOTIDE SEQUENCE [LARGE SCALE GENOMIC DNA]</scope>
    <source>
        <strain evidence="1 2">DSM 24744</strain>
    </source>
</reference>
<accession>A0A261EWU1</accession>
<organism evidence="1 2">
    <name type="scientific">Pseudoscardovia suis</name>
    <dbReference type="NCBI Taxonomy" id="987063"/>
    <lineage>
        <taxon>Bacteria</taxon>
        <taxon>Bacillati</taxon>
        <taxon>Actinomycetota</taxon>
        <taxon>Actinomycetes</taxon>
        <taxon>Bifidobacteriales</taxon>
        <taxon>Bifidobacteriaceae</taxon>
        <taxon>Pseudoscardovia</taxon>
    </lineage>
</organism>
<evidence type="ECO:0000313" key="2">
    <source>
        <dbReference type="Proteomes" id="UP000216454"/>
    </source>
</evidence>
<comment type="caution">
    <text evidence="1">The sequence shown here is derived from an EMBL/GenBank/DDBJ whole genome shotgun (WGS) entry which is preliminary data.</text>
</comment>
<dbReference type="EMBL" id="MWWQ01000008">
    <property type="protein sequence ID" value="OZG51328.1"/>
    <property type="molecule type" value="Genomic_DNA"/>
</dbReference>
<dbReference type="AlphaFoldDB" id="A0A261EWU1"/>
<name>A0A261EWU1_9BIFI</name>
<evidence type="ECO:0000313" key="1">
    <source>
        <dbReference type="EMBL" id="OZG51328.1"/>
    </source>
</evidence>
<gene>
    <name evidence="1" type="ORF">PSSU_0951</name>
</gene>
<keyword evidence="2" id="KW-1185">Reference proteome</keyword>